<evidence type="ECO:0000313" key="3">
    <source>
        <dbReference type="WBParaSite" id="SPAL_0001562200.1"/>
    </source>
</evidence>
<evidence type="ECO:0000256" key="1">
    <source>
        <dbReference type="SAM" id="MobiDB-lite"/>
    </source>
</evidence>
<feature type="compositionally biased region" description="Basic and acidic residues" evidence="1">
    <location>
        <begin position="326"/>
        <end position="337"/>
    </location>
</feature>
<dbReference type="WBParaSite" id="SPAL_0001562200.1">
    <property type="protein sequence ID" value="SPAL_0001562200.1"/>
    <property type="gene ID" value="SPAL_0001562200"/>
</dbReference>
<dbReference type="Proteomes" id="UP000046392">
    <property type="component" value="Unplaced"/>
</dbReference>
<name>A0A0N5CCM0_STREA</name>
<reference evidence="3" key="1">
    <citation type="submission" date="2017-02" db="UniProtKB">
        <authorList>
            <consortium name="WormBaseParasite"/>
        </authorList>
    </citation>
    <scope>IDENTIFICATION</scope>
</reference>
<keyword evidence="2" id="KW-1185">Reference proteome</keyword>
<organism evidence="2 3">
    <name type="scientific">Strongyloides papillosus</name>
    <name type="common">Intestinal threadworm</name>
    <dbReference type="NCBI Taxonomy" id="174720"/>
    <lineage>
        <taxon>Eukaryota</taxon>
        <taxon>Metazoa</taxon>
        <taxon>Ecdysozoa</taxon>
        <taxon>Nematoda</taxon>
        <taxon>Chromadorea</taxon>
        <taxon>Rhabditida</taxon>
        <taxon>Tylenchina</taxon>
        <taxon>Panagrolaimomorpha</taxon>
        <taxon>Strongyloidoidea</taxon>
        <taxon>Strongyloididae</taxon>
        <taxon>Strongyloides</taxon>
    </lineage>
</organism>
<feature type="compositionally biased region" description="Polar residues" evidence="1">
    <location>
        <begin position="310"/>
        <end position="325"/>
    </location>
</feature>
<sequence>MASRSQSGSGCRNAIKAPNRIVAQFKEESLIISRDMHNNFQSTLKDGSIEVGVIGFKKDSKDGNFNVFENKVEVKNVSCLTENLDTMTEWSSNVLINKPLNCVDKKYLSCCIDDTTNDSFLFNNTKTIMPPNVKKESENLKFGVIKHNSTFKSISSSENSDNSSLKRCSRRIRSRSLKKSTTDEITTARRIDSFTIIVDDNGRYKPINTPTDLSYSTYTTPSDDITTLQPKEQCTVVNENDTINITELTMSNSKASCVVDQSNSTFHEILEESLHVFKTESLTISTPEEETYDKGTYSHTKTSKEEENCALNNVGSNLESNSTFSDMEKTGALSKEENLSSANDYPLEILSHSRNSNLKNIQENISDLGILKSEIATRNNATTTTMIEEKQQIKERLLINPALIDDFRSEMIQSVNDICDFLSQKVNNELGVNLVEERLIENTKFLYKFFFISCREGN</sequence>
<accession>A0A0N5CCM0</accession>
<feature type="region of interest" description="Disordered" evidence="1">
    <location>
        <begin position="287"/>
        <end position="337"/>
    </location>
</feature>
<proteinExistence type="predicted"/>
<dbReference type="AlphaFoldDB" id="A0A0N5CCM0"/>
<protein>
    <submittedName>
        <fullName evidence="3">WAPL domain-containing protein</fullName>
    </submittedName>
</protein>
<evidence type="ECO:0000313" key="2">
    <source>
        <dbReference type="Proteomes" id="UP000046392"/>
    </source>
</evidence>